<protein>
    <recommendedName>
        <fullName evidence="5">D-glucuronyl C5-epimerase C-terminal domain-containing protein</fullName>
    </recommendedName>
</protein>
<dbReference type="Gene3D" id="1.50.10.10">
    <property type="match status" value="1"/>
</dbReference>
<gene>
    <name evidence="3" type="ORF">ACFOSB_12875</name>
</gene>
<dbReference type="InterPro" id="IPR012341">
    <property type="entry name" value="6hp_glycosidase-like_sf"/>
</dbReference>
<evidence type="ECO:0000313" key="3">
    <source>
        <dbReference type="EMBL" id="MFC3833753.1"/>
    </source>
</evidence>
<feature type="region of interest" description="Disordered" evidence="1">
    <location>
        <begin position="437"/>
        <end position="459"/>
    </location>
</feature>
<feature type="signal peptide" evidence="2">
    <location>
        <begin position="1"/>
        <end position="23"/>
    </location>
</feature>
<dbReference type="SUPFAM" id="SSF48208">
    <property type="entry name" value="Six-hairpin glycosidases"/>
    <property type="match status" value="1"/>
</dbReference>
<keyword evidence="2" id="KW-0732">Signal</keyword>
<dbReference type="InterPro" id="IPR008928">
    <property type="entry name" value="6-hairpin_glycosidase_sf"/>
</dbReference>
<evidence type="ECO:0000256" key="1">
    <source>
        <dbReference type="SAM" id="MobiDB-lite"/>
    </source>
</evidence>
<feature type="chain" id="PRO_5047342173" description="D-glucuronyl C5-epimerase C-terminal domain-containing protein" evidence="2">
    <location>
        <begin position="24"/>
        <end position="820"/>
    </location>
</feature>
<sequence>MTFQRTPVRLAVLSALLLGVAHAQTAAPLRPNLAHLDFLLIPGFQIEGRAHTGLAIYAAPDPKAPGKFVQVGDDDEGLVDLDDVARAAVVYLRDGVQNASPESLRKGRELLGTVLALQAEDGEFYNFVFPNGRINRDGPTSRKSAGFWAARGVWALAEGVLAFRTSDPAYARELEAALNRSVAAFLKGTTPKYGQFKDLGAGIKAPDWLPLGGADIASILAVGLAEYVRATPGNTEARTLLSQLAEGIAAYAPGAPDTYPWNLPLPDTNDPWNWHAWGARQVQALALAGRALNKPAYIDAARTAAGQAFTALLVSRGPVEGFTPAPDLYPQIAYGMESIASGLFALADVTGEGVWNGLGGVTVGWLLGQNEQKLPLYDPASGRVLDGLERGYTNASSGAESTVTGLLALLGAQNRPAAQAKLNLTRLERVTDELIEAESGSDFGSPPETRNTSRASGGKVALLPPGTSLTLKVPAGMTGPYLAQMIAAGPAGAGVRLGTLGASLTFPRDVSTVTKLGRLSLTAGGTLALSSTDKALQADAVWLFPNLAYTLLGRVGERVLLAKSWSDAAQNLDLKQIPAGAMVNVYDRQGRPVAGRELPAYGFALATWAQAGPLPQTGNAGGPAVTLTAEPRVGNFFPLILTPAVDTDAFTTSDQPLRGNLDNPGGEFGATFPAERGPAAGDLLTVGGVPLRFPDWKAPKNVVTLRGQTLTVPTGRYAALHVLGMADHGNYRATVRLRYADGTEESRDLALSDWCGGPQYSEPVAATYPARRGGNGQLETLRCTVYAQKLAVNPDKELREIVLPEQTTMHVFGLTLEARP</sequence>
<name>A0ABV7Z8R9_9DEIO</name>
<dbReference type="RefSeq" id="WP_322473560.1">
    <property type="nucleotide sequence ID" value="NZ_JBHRZG010000013.1"/>
</dbReference>
<accession>A0ABV7Z8R9</accession>
<organism evidence="3 4">
    <name type="scientific">Deinococcus rufus</name>
    <dbReference type="NCBI Taxonomy" id="2136097"/>
    <lineage>
        <taxon>Bacteria</taxon>
        <taxon>Thermotogati</taxon>
        <taxon>Deinococcota</taxon>
        <taxon>Deinococci</taxon>
        <taxon>Deinococcales</taxon>
        <taxon>Deinococcaceae</taxon>
        <taxon>Deinococcus</taxon>
    </lineage>
</organism>
<evidence type="ECO:0000256" key="2">
    <source>
        <dbReference type="SAM" id="SignalP"/>
    </source>
</evidence>
<evidence type="ECO:0000313" key="4">
    <source>
        <dbReference type="Proteomes" id="UP001595803"/>
    </source>
</evidence>
<reference evidence="4" key="1">
    <citation type="journal article" date="2019" name="Int. J. Syst. Evol. Microbiol.">
        <title>The Global Catalogue of Microorganisms (GCM) 10K type strain sequencing project: providing services to taxonomists for standard genome sequencing and annotation.</title>
        <authorList>
            <consortium name="The Broad Institute Genomics Platform"/>
            <consortium name="The Broad Institute Genome Sequencing Center for Infectious Disease"/>
            <person name="Wu L."/>
            <person name="Ma J."/>
        </authorList>
    </citation>
    <scope>NUCLEOTIDE SEQUENCE [LARGE SCALE GENOMIC DNA]</scope>
    <source>
        <strain evidence="4">CCTCC AB 2017081</strain>
    </source>
</reference>
<evidence type="ECO:0008006" key="5">
    <source>
        <dbReference type="Google" id="ProtNLM"/>
    </source>
</evidence>
<keyword evidence="4" id="KW-1185">Reference proteome</keyword>
<dbReference type="EMBL" id="JBHRZG010000013">
    <property type="protein sequence ID" value="MFC3833753.1"/>
    <property type="molecule type" value="Genomic_DNA"/>
</dbReference>
<proteinExistence type="predicted"/>
<dbReference type="Proteomes" id="UP001595803">
    <property type="component" value="Unassembled WGS sequence"/>
</dbReference>
<comment type="caution">
    <text evidence="3">The sequence shown here is derived from an EMBL/GenBank/DDBJ whole genome shotgun (WGS) entry which is preliminary data.</text>
</comment>